<organism evidence="5">
    <name type="scientific">Bixa orellana</name>
    <name type="common">Lipstick tree</name>
    <dbReference type="NCBI Taxonomy" id="66672"/>
    <lineage>
        <taxon>Eukaryota</taxon>
        <taxon>Viridiplantae</taxon>
        <taxon>Streptophyta</taxon>
        <taxon>Embryophyta</taxon>
        <taxon>Tracheophyta</taxon>
        <taxon>Spermatophyta</taxon>
        <taxon>Magnoliopsida</taxon>
        <taxon>eudicotyledons</taxon>
        <taxon>Gunneridae</taxon>
        <taxon>Pentapetalae</taxon>
        <taxon>rosids</taxon>
        <taxon>malvids</taxon>
        <taxon>Malvales</taxon>
        <taxon>Bixaceae</taxon>
        <taxon>Bixa</taxon>
    </lineage>
</organism>
<dbReference type="InterPro" id="IPR005299">
    <property type="entry name" value="MeTrfase_7"/>
</dbReference>
<dbReference type="GO" id="GO:0008168">
    <property type="term" value="F:methyltransferase activity"/>
    <property type="evidence" value="ECO:0007669"/>
    <property type="project" value="UniProtKB-KW"/>
</dbReference>
<dbReference type="Gene3D" id="1.10.1200.270">
    <property type="entry name" value="Methyltransferase, alpha-helical capping domain"/>
    <property type="match status" value="1"/>
</dbReference>
<name>A0A140CWW0_BIXOR</name>
<keyword evidence="1 5" id="KW-0489">Methyltransferase</keyword>
<gene>
    <name evidence="5" type="primary">SABATH12</name>
</gene>
<proteinExistence type="evidence at transcript level"/>
<evidence type="ECO:0000256" key="4">
    <source>
        <dbReference type="ARBA" id="ARBA00022842"/>
    </source>
</evidence>
<accession>A0A140CWW0</accession>
<dbReference type="EMBL" id="KT359060">
    <property type="protein sequence ID" value="AMJ39536.1"/>
    <property type="molecule type" value="mRNA"/>
</dbReference>
<dbReference type="InterPro" id="IPR042086">
    <property type="entry name" value="MeTrfase_capping"/>
</dbReference>
<dbReference type="Pfam" id="PF03492">
    <property type="entry name" value="Methyltransf_7"/>
    <property type="match status" value="1"/>
</dbReference>
<dbReference type="SUPFAM" id="SSF53335">
    <property type="entry name" value="S-adenosyl-L-methionine-dependent methyltransferases"/>
    <property type="match status" value="1"/>
</dbReference>
<dbReference type="PANTHER" id="PTHR31009">
    <property type="entry name" value="S-ADENOSYL-L-METHIONINE:CARBOXYL METHYLTRANSFERASE FAMILY PROTEIN"/>
    <property type="match status" value="1"/>
</dbReference>
<sequence>MSNEPAGLQESHPMNGGDGTYSYSKNSYYQKQGSTFAAAMINEAISEKLDIEKLSYSALNVFRMADLGCSVGPNTFFSMQNILEAVQHKYHSLGIKTQIPEFQVFFNDHAGNDFNTLFASLPPEKQYSAAGVPGSFYGRLFPNSSLHFVYSSYALQWLSKVPEEVLNKNSPAWNKGRIHCTNAAEAVANAYTAQFTKDMKVFLDARAKEVVAGGMMVLITPSVSVYLLLDILVPACLLFDFLGSSLMSMAKEGLVREELVDTFNLPIYIPSSKEMTKVAEENGCFRIEKMQLTNHSPRVETRIDGKAYSMHIRAGMEGIFSKHFGSEIIDELFDRFHKKIDESSDLLREASREGTQLFVVLKRK</sequence>
<reference evidence="5" key="1">
    <citation type="journal article" date="2015" name="BMC Genomics">
        <title>De novo transcriptome sequencing in Bixa orellana to identify genes involved in methylerythritol phosphate, carotenoid and bixin biosynthesis.</title>
        <authorList>
            <person name="Cardenas-Conejo Y."/>
            <person name="Carballo-Uicab V."/>
            <person name="Lieberman M."/>
            <person name="Aguilar-Espinosa M."/>
            <person name="Comai L."/>
            <person name="Rivera-Madrid R."/>
        </authorList>
    </citation>
    <scope>NUCLEOTIDE SEQUENCE</scope>
    <source>
        <tissue evidence="5">Leaf</tissue>
    </source>
</reference>
<evidence type="ECO:0000256" key="1">
    <source>
        <dbReference type="ARBA" id="ARBA00022603"/>
    </source>
</evidence>
<keyword evidence="4" id="KW-0460">Magnesium</keyword>
<keyword evidence="3" id="KW-0479">Metal-binding</keyword>
<dbReference type="GO" id="GO:0046872">
    <property type="term" value="F:metal ion binding"/>
    <property type="evidence" value="ECO:0007669"/>
    <property type="project" value="UniProtKB-KW"/>
</dbReference>
<dbReference type="Gene3D" id="3.40.50.150">
    <property type="entry name" value="Vaccinia Virus protein VP39"/>
    <property type="match status" value="1"/>
</dbReference>
<evidence type="ECO:0000256" key="3">
    <source>
        <dbReference type="ARBA" id="ARBA00022723"/>
    </source>
</evidence>
<protein>
    <submittedName>
        <fullName evidence="5">SABATH methyltransferase 12</fullName>
    </submittedName>
</protein>
<dbReference type="AlphaFoldDB" id="A0A140CWW0"/>
<keyword evidence="2 5" id="KW-0808">Transferase</keyword>
<evidence type="ECO:0000256" key="2">
    <source>
        <dbReference type="ARBA" id="ARBA00022679"/>
    </source>
</evidence>
<dbReference type="GO" id="GO:0032259">
    <property type="term" value="P:methylation"/>
    <property type="evidence" value="ECO:0007669"/>
    <property type="project" value="UniProtKB-KW"/>
</dbReference>
<evidence type="ECO:0000313" key="5">
    <source>
        <dbReference type="EMBL" id="AMJ39536.1"/>
    </source>
</evidence>
<dbReference type="InterPro" id="IPR029063">
    <property type="entry name" value="SAM-dependent_MTases_sf"/>
</dbReference>